<evidence type="ECO:0000313" key="2">
    <source>
        <dbReference type="Proteomes" id="UP000256329"/>
    </source>
</evidence>
<gene>
    <name evidence="1" type="ORF">DXX99_05435</name>
</gene>
<dbReference type="SUPFAM" id="SSF48576">
    <property type="entry name" value="Terpenoid synthases"/>
    <property type="match status" value="1"/>
</dbReference>
<organism evidence="1 2">
    <name type="scientific">Ammonifex thiophilus</name>
    <dbReference type="NCBI Taxonomy" id="444093"/>
    <lineage>
        <taxon>Bacteria</taxon>
        <taxon>Bacillati</taxon>
        <taxon>Bacillota</taxon>
        <taxon>Clostridia</taxon>
        <taxon>Thermoanaerobacterales</taxon>
        <taxon>Thermoanaerobacteraceae</taxon>
        <taxon>Ammonifex</taxon>
    </lineage>
</organism>
<dbReference type="InterPro" id="IPR008949">
    <property type="entry name" value="Isoprenoid_synthase_dom_sf"/>
</dbReference>
<proteinExistence type="predicted"/>
<name>A0A3D8P3N9_9THEO</name>
<dbReference type="EMBL" id="QSLN01000005">
    <property type="protein sequence ID" value="RDV83431.1"/>
    <property type="molecule type" value="Genomic_DNA"/>
</dbReference>
<comment type="caution">
    <text evidence="1">The sequence shown here is derived from an EMBL/GenBank/DDBJ whole genome shotgun (WGS) entry which is preliminary data.</text>
</comment>
<dbReference type="AlphaFoldDB" id="A0A3D8P3N9"/>
<accession>A0A3D8P3N9</accession>
<protein>
    <submittedName>
        <fullName evidence="1">Uncharacterized protein</fullName>
    </submittedName>
</protein>
<reference evidence="1 2" key="1">
    <citation type="submission" date="2018-08" db="EMBL/GenBank/DDBJ databases">
        <title>Form III RuBisCO-mediated autotrophy in Thermodesulfobium bacteria.</title>
        <authorList>
            <person name="Toshchakov S.V."/>
            <person name="Kublanov I.V."/>
            <person name="Frolov E."/>
            <person name="Bonch-Osmolovskaya E.A."/>
            <person name="Tourova T.P."/>
            <person name="Chernych N.A."/>
            <person name="Lebedinsky A.V."/>
        </authorList>
    </citation>
    <scope>NUCLEOTIDE SEQUENCE [LARGE SCALE GENOMIC DNA]</scope>
    <source>
        <strain evidence="1 2">SR</strain>
    </source>
</reference>
<sequence>MGELLKKITKAAGLRLEELASGDQGEDFYPLLVLFSAILCGYPLDKVLPLAAGVKFLFWGNVLHRRAVLGSGSKTRSRLLWGDYCYGVLFYLLAEEELRRCLAPLARVVKAHCEAPFIPSGREFGAAREVLALLGGESCCLPALLAGKKRWEKELYGFGFAFGQAHALLLSKGMTAEAERVLSEARSYLLSLPGGEGREGLERLVESLLLIPAQSKECSEAR</sequence>
<evidence type="ECO:0000313" key="1">
    <source>
        <dbReference type="EMBL" id="RDV83431.1"/>
    </source>
</evidence>
<keyword evidence="2" id="KW-1185">Reference proteome</keyword>
<dbReference type="Proteomes" id="UP000256329">
    <property type="component" value="Unassembled WGS sequence"/>
</dbReference>